<feature type="non-terminal residue" evidence="13">
    <location>
        <position position="1"/>
    </location>
</feature>
<keyword evidence="5" id="KW-0677">Repeat</keyword>
<keyword evidence="2 10" id="KW-0245">EGF-like domain</keyword>
<proteinExistence type="predicted"/>
<protein>
    <recommendedName>
        <fullName evidence="12">EGF-like domain-containing protein</fullName>
    </recommendedName>
</protein>
<dbReference type="InterPro" id="IPR050969">
    <property type="entry name" value="Dev_Signal_Modulators"/>
</dbReference>
<dbReference type="AlphaFoldDB" id="A0A0N8JVC6"/>
<comment type="subcellular location">
    <subcellularLocation>
        <location evidence="1">Membrane</location>
        <topology evidence="1">Single-pass type I membrane protein</topology>
    </subcellularLocation>
</comment>
<feature type="disulfide bond" evidence="10">
    <location>
        <begin position="154"/>
        <end position="163"/>
    </location>
</feature>
<comment type="caution">
    <text evidence="13">The sequence shown here is derived from an EMBL/GenBank/DDBJ whole genome shotgun (WGS) entry which is preliminary data.</text>
</comment>
<dbReference type="SMART" id="SM00181">
    <property type="entry name" value="EGF"/>
    <property type="match status" value="6"/>
</dbReference>
<dbReference type="PANTHER" id="PTHR14949:SF54">
    <property type="entry name" value="VWFD DOMAIN-CONTAINING PROTEIN"/>
    <property type="match status" value="1"/>
</dbReference>
<dbReference type="PROSITE" id="PS01186">
    <property type="entry name" value="EGF_2"/>
    <property type="match status" value="2"/>
</dbReference>
<feature type="domain" description="EGF-like" evidence="12">
    <location>
        <begin position="128"/>
        <end position="164"/>
    </location>
</feature>
<keyword evidence="3 11" id="KW-0812">Transmembrane</keyword>
<evidence type="ECO:0000313" key="13">
    <source>
        <dbReference type="EMBL" id="KPP57761.1"/>
    </source>
</evidence>
<name>A0A0N8JVC6_SCLFO</name>
<dbReference type="Proteomes" id="UP000034805">
    <property type="component" value="Unassembled WGS sequence"/>
</dbReference>
<keyword evidence="8 10" id="KW-1015">Disulfide bond</keyword>
<dbReference type="GO" id="GO:0016020">
    <property type="term" value="C:membrane"/>
    <property type="evidence" value="ECO:0007669"/>
    <property type="project" value="UniProtKB-SubCell"/>
</dbReference>
<accession>A0A0N8JVC6</accession>
<dbReference type="InterPro" id="IPR000742">
    <property type="entry name" value="EGF"/>
</dbReference>
<feature type="disulfide bond" evidence="10">
    <location>
        <begin position="96"/>
        <end position="106"/>
    </location>
</feature>
<gene>
    <name evidence="13" type="ORF">Z043_124481</name>
</gene>
<dbReference type="PANTHER" id="PTHR14949">
    <property type="entry name" value="EGF-LIKE-DOMAIN, MULTIPLE 7, 8"/>
    <property type="match status" value="1"/>
</dbReference>
<evidence type="ECO:0000259" key="12">
    <source>
        <dbReference type="PROSITE" id="PS50026"/>
    </source>
</evidence>
<evidence type="ECO:0000313" key="14">
    <source>
        <dbReference type="Proteomes" id="UP000034805"/>
    </source>
</evidence>
<evidence type="ECO:0000256" key="5">
    <source>
        <dbReference type="ARBA" id="ARBA00022737"/>
    </source>
</evidence>
<feature type="transmembrane region" description="Helical" evidence="11">
    <location>
        <begin position="326"/>
        <end position="347"/>
    </location>
</feature>
<feature type="non-terminal residue" evidence="13">
    <location>
        <position position="352"/>
    </location>
</feature>
<feature type="domain" description="EGF-like" evidence="12">
    <location>
        <begin position="92"/>
        <end position="125"/>
    </location>
</feature>
<evidence type="ECO:0000256" key="9">
    <source>
        <dbReference type="ARBA" id="ARBA00023180"/>
    </source>
</evidence>
<dbReference type="SUPFAM" id="SSF63825">
    <property type="entry name" value="YWTD domain"/>
    <property type="match status" value="1"/>
</dbReference>
<dbReference type="GO" id="GO:0005102">
    <property type="term" value="F:signaling receptor binding"/>
    <property type="evidence" value="ECO:0007669"/>
    <property type="project" value="TreeGrafter"/>
</dbReference>
<evidence type="ECO:0000256" key="4">
    <source>
        <dbReference type="ARBA" id="ARBA00022729"/>
    </source>
</evidence>
<dbReference type="InterPro" id="IPR011042">
    <property type="entry name" value="6-blade_b-propeller_TolB-like"/>
</dbReference>
<evidence type="ECO:0000256" key="11">
    <source>
        <dbReference type="SAM" id="Phobius"/>
    </source>
</evidence>
<dbReference type="GO" id="GO:0009986">
    <property type="term" value="C:cell surface"/>
    <property type="evidence" value="ECO:0007669"/>
    <property type="project" value="TreeGrafter"/>
</dbReference>
<feature type="disulfide bond" evidence="10">
    <location>
        <begin position="226"/>
        <end position="235"/>
    </location>
</feature>
<dbReference type="InterPro" id="IPR013032">
    <property type="entry name" value="EGF-like_CS"/>
</dbReference>
<evidence type="ECO:0000256" key="8">
    <source>
        <dbReference type="ARBA" id="ARBA00023157"/>
    </source>
</evidence>
<evidence type="ECO:0000256" key="10">
    <source>
        <dbReference type="PROSITE-ProRule" id="PRU00076"/>
    </source>
</evidence>
<dbReference type="GO" id="GO:0005576">
    <property type="term" value="C:extracellular region"/>
    <property type="evidence" value="ECO:0007669"/>
    <property type="project" value="TreeGrafter"/>
</dbReference>
<dbReference type="Gene3D" id="2.10.25.10">
    <property type="entry name" value="Laminin"/>
    <property type="match status" value="5"/>
</dbReference>
<keyword evidence="4" id="KW-0732">Signal</keyword>
<organism evidence="13 14">
    <name type="scientific">Scleropages formosus</name>
    <name type="common">Asian bonytongue</name>
    <name type="synonym">Osteoglossum formosum</name>
    <dbReference type="NCBI Taxonomy" id="113540"/>
    <lineage>
        <taxon>Eukaryota</taxon>
        <taxon>Metazoa</taxon>
        <taxon>Chordata</taxon>
        <taxon>Craniata</taxon>
        <taxon>Vertebrata</taxon>
        <taxon>Euteleostomi</taxon>
        <taxon>Actinopterygii</taxon>
        <taxon>Neopterygii</taxon>
        <taxon>Teleostei</taxon>
        <taxon>Osteoglossocephala</taxon>
        <taxon>Osteoglossomorpha</taxon>
        <taxon>Osteoglossiformes</taxon>
        <taxon>Osteoglossidae</taxon>
        <taxon>Scleropages</taxon>
    </lineage>
</organism>
<comment type="caution">
    <text evidence="10">Lacks conserved residue(s) required for the propagation of feature annotation.</text>
</comment>
<evidence type="ECO:0000256" key="6">
    <source>
        <dbReference type="ARBA" id="ARBA00022989"/>
    </source>
</evidence>
<dbReference type="PROSITE" id="PS50026">
    <property type="entry name" value="EGF_3"/>
    <property type="match status" value="3"/>
</dbReference>
<dbReference type="EMBL" id="JARO02015476">
    <property type="protein sequence ID" value="KPP57761.1"/>
    <property type="molecule type" value="Genomic_DNA"/>
</dbReference>
<dbReference type="SUPFAM" id="SSF57196">
    <property type="entry name" value="EGF/Laminin"/>
    <property type="match status" value="5"/>
</dbReference>
<dbReference type="Pfam" id="PF12661">
    <property type="entry name" value="hEGF"/>
    <property type="match status" value="3"/>
</dbReference>
<sequence length="352" mass="38308">LHHPFSIDIFEDYIYGVTYANNIVFRVNKFGKGPMENLTTGINHATDIVLYHRYKQPESEFHGPVCTCPNGHTLDNGICVVSSPTLSPPSPPAGTCNLQCRNGGSCFLNAHKQPKCRCQPNYRGERCEVDQCRDHCHNGGTCAASSTGYPTCRCPVGFTGPTCNQRTCMDYCLNKGICSVSQGNQPTCSCPPGFLGDKCQYSQCEGYCINEGTCMQTSDGTRQCVCPPKFTGRTCEVDKCLYCGNGRCLHSGAHRRGEVTCNCTNGRVQASCYTCSDFCVNGLCSSNPRTQLPECQCHSGWAGHRCNAVDTSKEPSVKSGTGSASIVIPLLMLLLLILLLAGAILWYKKRTH</sequence>
<evidence type="ECO:0000256" key="7">
    <source>
        <dbReference type="ARBA" id="ARBA00023136"/>
    </source>
</evidence>
<keyword evidence="9" id="KW-0325">Glycoprotein</keyword>
<keyword evidence="7 11" id="KW-0472">Membrane</keyword>
<feature type="disulfide bond" evidence="10">
    <location>
        <begin position="132"/>
        <end position="142"/>
    </location>
</feature>
<evidence type="ECO:0000256" key="2">
    <source>
        <dbReference type="ARBA" id="ARBA00022536"/>
    </source>
</evidence>
<dbReference type="FunFam" id="2.10.25.10:FF:000088">
    <property type="entry name" value="Prolow-density lipoprotein receptor-related protein 1"/>
    <property type="match status" value="1"/>
</dbReference>
<reference evidence="13 14" key="1">
    <citation type="submission" date="2015-08" db="EMBL/GenBank/DDBJ databases">
        <title>The genome of the Asian arowana (Scleropages formosus).</title>
        <authorList>
            <person name="Tan M.H."/>
            <person name="Gan H.M."/>
            <person name="Croft L.J."/>
            <person name="Austin C.M."/>
        </authorList>
    </citation>
    <scope>NUCLEOTIDE SEQUENCE [LARGE SCALE GENOMIC DNA]</scope>
    <source>
        <strain evidence="13">Aro1</strain>
    </source>
</reference>
<keyword evidence="6 11" id="KW-1133">Transmembrane helix</keyword>
<dbReference type="Gene3D" id="2.120.10.30">
    <property type="entry name" value="TolB, C-terminal domain"/>
    <property type="match status" value="1"/>
</dbReference>
<dbReference type="PROSITE" id="PS00022">
    <property type="entry name" value="EGF_1"/>
    <property type="match status" value="3"/>
</dbReference>
<evidence type="ECO:0000256" key="1">
    <source>
        <dbReference type="ARBA" id="ARBA00004479"/>
    </source>
</evidence>
<feature type="domain" description="EGF-like" evidence="12">
    <location>
        <begin position="200"/>
        <end position="236"/>
    </location>
</feature>
<feature type="disulfide bond" evidence="10">
    <location>
        <begin position="204"/>
        <end position="214"/>
    </location>
</feature>
<evidence type="ECO:0000256" key="3">
    <source>
        <dbReference type="ARBA" id="ARBA00022692"/>
    </source>
</evidence>